<protein>
    <submittedName>
        <fullName evidence="1">Uncharacterized protein</fullName>
    </submittedName>
</protein>
<organism evidence="1">
    <name type="scientific">Arundo donax</name>
    <name type="common">Giant reed</name>
    <name type="synonym">Donax arundinaceus</name>
    <dbReference type="NCBI Taxonomy" id="35708"/>
    <lineage>
        <taxon>Eukaryota</taxon>
        <taxon>Viridiplantae</taxon>
        <taxon>Streptophyta</taxon>
        <taxon>Embryophyta</taxon>
        <taxon>Tracheophyta</taxon>
        <taxon>Spermatophyta</taxon>
        <taxon>Magnoliopsida</taxon>
        <taxon>Liliopsida</taxon>
        <taxon>Poales</taxon>
        <taxon>Poaceae</taxon>
        <taxon>PACMAD clade</taxon>
        <taxon>Arundinoideae</taxon>
        <taxon>Arundineae</taxon>
        <taxon>Arundo</taxon>
    </lineage>
</organism>
<sequence>MRKGYVDIMALLPRLGNSEFCTTFSNNVIFPTRGDNVGSKRLIKRMVSYYANGPSLRTRTRSPLKWMYFHFIKYFSRTNCSLSSCPRVTNALPILLVVSSSGRTPSSSMSAYI</sequence>
<name>A0A0A9BMF5_ARUDO</name>
<accession>A0A0A9BMF5</accession>
<reference evidence="1" key="1">
    <citation type="submission" date="2014-09" db="EMBL/GenBank/DDBJ databases">
        <authorList>
            <person name="Magalhaes I.L.F."/>
            <person name="Oliveira U."/>
            <person name="Santos F.R."/>
            <person name="Vidigal T.H.D.A."/>
            <person name="Brescovit A.D."/>
            <person name="Santos A.J."/>
        </authorList>
    </citation>
    <scope>NUCLEOTIDE SEQUENCE</scope>
    <source>
        <tissue evidence="1">Shoot tissue taken approximately 20 cm above the soil surface</tissue>
    </source>
</reference>
<dbReference type="EMBL" id="GBRH01237438">
    <property type="protein sequence ID" value="JAD60457.1"/>
    <property type="molecule type" value="Transcribed_RNA"/>
</dbReference>
<reference evidence="1" key="2">
    <citation type="journal article" date="2015" name="Data Brief">
        <title>Shoot transcriptome of the giant reed, Arundo donax.</title>
        <authorList>
            <person name="Barrero R.A."/>
            <person name="Guerrero F.D."/>
            <person name="Moolhuijzen P."/>
            <person name="Goolsby J.A."/>
            <person name="Tidwell J."/>
            <person name="Bellgard S.E."/>
            <person name="Bellgard M.I."/>
        </authorList>
    </citation>
    <scope>NUCLEOTIDE SEQUENCE</scope>
    <source>
        <tissue evidence="1">Shoot tissue taken approximately 20 cm above the soil surface</tissue>
    </source>
</reference>
<proteinExistence type="predicted"/>
<dbReference type="AlphaFoldDB" id="A0A0A9BMF5"/>
<evidence type="ECO:0000313" key="1">
    <source>
        <dbReference type="EMBL" id="JAD60457.1"/>
    </source>
</evidence>